<name>E3H751_ILYPC</name>
<dbReference type="STRING" id="572544.Ilyop_0158"/>
<dbReference type="RefSeq" id="WP_013386618.1">
    <property type="nucleotide sequence ID" value="NC_014632.1"/>
</dbReference>
<proteinExistence type="predicted"/>
<dbReference type="AlphaFoldDB" id="E3H751"/>
<evidence type="ECO:0000313" key="2">
    <source>
        <dbReference type="Proteomes" id="UP000006875"/>
    </source>
</evidence>
<evidence type="ECO:0000313" key="1">
    <source>
        <dbReference type="EMBL" id="ADO81947.1"/>
    </source>
</evidence>
<keyword evidence="2" id="KW-1185">Reference proteome</keyword>
<dbReference type="HOGENOM" id="CLU_1553199_0_0_0"/>
<accession>E3H751</accession>
<protein>
    <submittedName>
        <fullName evidence="1">Uncharacterized protein</fullName>
    </submittedName>
</protein>
<dbReference type="KEGG" id="ipo:Ilyop_0158"/>
<sequence length="172" mass="18751">MNRKAFILPLVLLILALMSGIAVVLGRLSSEKTLSLKNQERSYYAEEITVILVDEETTDDSSGEDTGDESETEDLIGPKVYTLQLYGKNQGKTTVSIETIFDGVAFEYGDYIVKIVSNSDKLSAVEVDTTSISLENDIFEGPANITAGSKLYLTNKSNALKTIEITVTLTPN</sequence>
<gene>
    <name evidence="1" type="ordered locus">Ilyop_0158</name>
</gene>
<dbReference type="EMBL" id="CP002281">
    <property type="protein sequence ID" value="ADO81947.1"/>
    <property type="molecule type" value="Genomic_DNA"/>
</dbReference>
<reference evidence="1 2" key="1">
    <citation type="journal article" date="2010" name="Stand. Genomic Sci.">
        <title>Complete genome sequence of Ilyobacter polytropus type strain (CuHbu1).</title>
        <authorList>
            <person name="Sikorski J."/>
            <person name="Chertkov O."/>
            <person name="Lapidus A."/>
            <person name="Nolan M."/>
            <person name="Lucas S."/>
            <person name="Del Rio T.G."/>
            <person name="Tice H."/>
            <person name="Cheng J.F."/>
            <person name="Tapia R."/>
            <person name="Han C."/>
            <person name="Goodwin L."/>
            <person name="Pitluck S."/>
            <person name="Liolios K."/>
            <person name="Ivanova N."/>
            <person name="Mavromatis K."/>
            <person name="Mikhailova N."/>
            <person name="Pati A."/>
            <person name="Chen A."/>
            <person name="Palaniappan K."/>
            <person name="Land M."/>
            <person name="Hauser L."/>
            <person name="Chang Y.J."/>
            <person name="Jeffries C.D."/>
            <person name="Brambilla E."/>
            <person name="Yasawong M."/>
            <person name="Rohde M."/>
            <person name="Pukall R."/>
            <person name="Spring S."/>
            <person name="Goker M."/>
            <person name="Woyke T."/>
            <person name="Bristow J."/>
            <person name="Eisen J.A."/>
            <person name="Markowitz V."/>
            <person name="Hugenholtz P."/>
            <person name="Kyrpides N.C."/>
            <person name="Klenk H.P."/>
        </authorList>
    </citation>
    <scope>NUCLEOTIDE SEQUENCE [LARGE SCALE GENOMIC DNA]</scope>
    <source>
        <strain evidence="2">ATCC 51220 / DSM 2926 / LMG 16218 / CuHBu1</strain>
    </source>
</reference>
<dbReference type="Proteomes" id="UP000006875">
    <property type="component" value="Chromosome"/>
</dbReference>
<organism evidence="1 2">
    <name type="scientific">Ilyobacter polytropus (strain ATCC 51220 / DSM 2926 / LMG 16218 / CuHBu1)</name>
    <dbReference type="NCBI Taxonomy" id="572544"/>
    <lineage>
        <taxon>Bacteria</taxon>
        <taxon>Fusobacteriati</taxon>
        <taxon>Fusobacteriota</taxon>
        <taxon>Fusobacteriia</taxon>
        <taxon>Fusobacteriales</taxon>
        <taxon>Fusobacteriaceae</taxon>
        <taxon>Ilyobacter</taxon>
    </lineage>
</organism>